<proteinExistence type="predicted"/>
<dbReference type="GO" id="GO:0003700">
    <property type="term" value="F:DNA-binding transcription factor activity"/>
    <property type="evidence" value="ECO:0007669"/>
    <property type="project" value="InterPro"/>
</dbReference>
<feature type="compositionally biased region" description="Low complexity" evidence="1">
    <location>
        <begin position="1"/>
        <end position="12"/>
    </location>
</feature>
<feature type="region of interest" description="Disordered" evidence="1">
    <location>
        <begin position="1"/>
        <end position="28"/>
    </location>
</feature>
<evidence type="ECO:0000313" key="3">
    <source>
        <dbReference type="Proteomes" id="UP000000759"/>
    </source>
</evidence>
<evidence type="ECO:0008006" key="4">
    <source>
        <dbReference type="Google" id="ProtNLM"/>
    </source>
</evidence>
<dbReference type="EMBL" id="CM000620">
    <property type="protein sequence ID" value="EEC45354.1"/>
    <property type="molecule type" value="Genomic_DNA"/>
</dbReference>
<protein>
    <recommendedName>
        <fullName evidence="4">BZIP domain-containing protein</fullName>
    </recommendedName>
</protein>
<organism evidence="2 3">
    <name type="scientific">Phaeodactylum tricornutum (strain CCAP 1055/1)</name>
    <dbReference type="NCBI Taxonomy" id="556484"/>
    <lineage>
        <taxon>Eukaryota</taxon>
        <taxon>Sar</taxon>
        <taxon>Stramenopiles</taxon>
        <taxon>Ochrophyta</taxon>
        <taxon>Bacillariophyta</taxon>
        <taxon>Bacillariophyceae</taxon>
        <taxon>Bacillariophycidae</taxon>
        <taxon>Naviculales</taxon>
        <taxon>Phaeodactylaceae</taxon>
        <taxon>Phaeodactylum</taxon>
    </lineage>
</organism>
<dbReference type="AlphaFoldDB" id="B7G7F2"/>
<dbReference type="Proteomes" id="UP000000759">
    <property type="component" value="Chromosome 18"/>
</dbReference>
<evidence type="ECO:0000256" key="1">
    <source>
        <dbReference type="SAM" id="MobiDB-lite"/>
    </source>
</evidence>
<gene>
    <name evidence="2" type="ORF">PHATRDRAFT_48700</name>
</gene>
<accession>B7G7F2</accession>
<dbReference type="PaxDb" id="2850-Phatr48700"/>
<dbReference type="SUPFAM" id="SSF57959">
    <property type="entry name" value="Leucine zipper domain"/>
    <property type="match status" value="1"/>
</dbReference>
<evidence type="ECO:0000313" key="2">
    <source>
        <dbReference type="EMBL" id="EEC45354.1"/>
    </source>
</evidence>
<feature type="region of interest" description="Disordered" evidence="1">
    <location>
        <begin position="47"/>
        <end position="78"/>
    </location>
</feature>
<keyword evidence="3" id="KW-1185">Reference proteome</keyword>
<dbReference type="InParanoid" id="B7G7F2"/>
<feature type="compositionally biased region" description="Polar residues" evidence="1">
    <location>
        <begin position="104"/>
        <end position="118"/>
    </location>
</feature>
<reference evidence="2 3" key="1">
    <citation type="journal article" date="2008" name="Nature">
        <title>The Phaeodactylum genome reveals the evolutionary history of diatom genomes.</title>
        <authorList>
            <person name="Bowler C."/>
            <person name="Allen A.E."/>
            <person name="Badger J.H."/>
            <person name="Grimwood J."/>
            <person name="Jabbari K."/>
            <person name="Kuo A."/>
            <person name="Maheswari U."/>
            <person name="Martens C."/>
            <person name="Maumus F."/>
            <person name="Otillar R.P."/>
            <person name="Rayko E."/>
            <person name="Salamov A."/>
            <person name="Vandepoele K."/>
            <person name="Beszteri B."/>
            <person name="Gruber A."/>
            <person name="Heijde M."/>
            <person name="Katinka M."/>
            <person name="Mock T."/>
            <person name="Valentin K."/>
            <person name="Verret F."/>
            <person name="Berges J.A."/>
            <person name="Brownlee C."/>
            <person name="Cadoret J.P."/>
            <person name="Chiovitti A."/>
            <person name="Choi C.J."/>
            <person name="Coesel S."/>
            <person name="De Martino A."/>
            <person name="Detter J.C."/>
            <person name="Durkin C."/>
            <person name="Falciatore A."/>
            <person name="Fournet J."/>
            <person name="Haruta M."/>
            <person name="Huysman M.J."/>
            <person name="Jenkins B.D."/>
            <person name="Jiroutova K."/>
            <person name="Jorgensen R.E."/>
            <person name="Joubert Y."/>
            <person name="Kaplan A."/>
            <person name="Kroger N."/>
            <person name="Kroth P.G."/>
            <person name="La Roche J."/>
            <person name="Lindquist E."/>
            <person name="Lommer M."/>
            <person name="Martin-Jezequel V."/>
            <person name="Lopez P.J."/>
            <person name="Lucas S."/>
            <person name="Mangogna M."/>
            <person name="McGinnis K."/>
            <person name="Medlin L.K."/>
            <person name="Montsant A."/>
            <person name="Oudot-Le Secq M.P."/>
            <person name="Napoli C."/>
            <person name="Obornik M."/>
            <person name="Parker M.S."/>
            <person name="Petit J.L."/>
            <person name="Porcel B.M."/>
            <person name="Poulsen N."/>
            <person name="Robison M."/>
            <person name="Rychlewski L."/>
            <person name="Rynearson T.A."/>
            <person name="Schmutz J."/>
            <person name="Shapiro H."/>
            <person name="Siaut M."/>
            <person name="Stanley M."/>
            <person name="Sussman M.R."/>
            <person name="Taylor A.R."/>
            <person name="Vardi A."/>
            <person name="von Dassow P."/>
            <person name="Vyverman W."/>
            <person name="Willis A."/>
            <person name="Wyrwicz L.S."/>
            <person name="Rokhsar D.S."/>
            <person name="Weissenbach J."/>
            <person name="Armbrust E.V."/>
            <person name="Green B.R."/>
            <person name="Van de Peer Y."/>
            <person name="Grigoriev I.V."/>
        </authorList>
    </citation>
    <scope>NUCLEOTIDE SEQUENCE [LARGE SCALE GENOMIC DNA]</scope>
    <source>
        <strain evidence="2 3">CCAP 1055/1</strain>
    </source>
</reference>
<dbReference type="InterPro" id="IPR046347">
    <property type="entry name" value="bZIP_sf"/>
</dbReference>
<dbReference type="HOGENOM" id="CLU_513377_0_0_1"/>
<dbReference type="KEGG" id="pti:PHATRDRAFT_48700"/>
<dbReference type="RefSeq" id="XP_002183136.1">
    <property type="nucleotide sequence ID" value="XM_002183100.1"/>
</dbReference>
<sequence length="509" mass="57391">MATVSSSTTTTSAPDANNGKATGIPPSSLSVLKEAVFQVLESHHRKDCPFTNDESTCDDSMNDESQTNEKQQWKKDSLGAKHKENSIIPGVVRIGPLPLGEGGTTNIRTDTPTNVSETSSEDIVEVTISGNENWMFQNQDNPEVSDPALASSLTAFAQALRMHPTAEKQAYLDALERCPDLLATESNPASFLVFEKYNVGAAVQRFVLFWKVRRHLFGEDRAFLAMNATGSGALVGSDLAMLETGMFRILPRDELGREVVFHNPTLVELDTIERVRCAFYIDCMIMRNGKSSTEGISVVVALDKVGMERSYGRPAIANVLRNAMPFRINKAHIVKLFDDVEDEQFFTKRFVPRIVEVFGCPLEIHGPPEDLSEETPYTLSIYYDMATLPLLVGGTLQSTETDCMQLFYQEQAKFSTRARRRALSKDSRVKVIENEDRKRKVNAVASRRKRMRRKEREDMLLSTRDDLIEENTLLEKEYAHLQRVLQEAHHIVAMIQNCQALFQQKFQRR</sequence>
<dbReference type="GeneID" id="7194927"/>
<feature type="region of interest" description="Disordered" evidence="1">
    <location>
        <begin position="96"/>
        <end position="119"/>
    </location>
</feature>
<reference evidence="3" key="2">
    <citation type="submission" date="2008-08" db="EMBL/GenBank/DDBJ databases">
        <authorList>
            <consortium name="Diatom Consortium"/>
            <person name="Grigoriev I."/>
            <person name="Grimwood J."/>
            <person name="Kuo A."/>
            <person name="Otillar R.P."/>
            <person name="Salamov A."/>
            <person name="Detter J.C."/>
            <person name="Lindquist E."/>
            <person name="Shapiro H."/>
            <person name="Lucas S."/>
            <person name="Glavina del Rio T."/>
            <person name="Pitluck S."/>
            <person name="Rokhsar D."/>
            <person name="Bowler C."/>
        </authorList>
    </citation>
    <scope>GENOME REANNOTATION</scope>
    <source>
        <strain evidence="3">CCAP 1055/1</strain>
    </source>
</reference>
<dbReference type="Gene3D" id="1.20.5.170">
    <property type="match status" value="1"/>
</dbReference>
<name>B7G7F2_PHATC</name>